<dbReference type="Gene3D" id="1.25.40.20">
    <property type="entry name" value="Ankyrin repeat-containing domain"/>
    <property type="match status" value="1"/>
</dbReference>
<reference evidence="4" key="2">
    <citation type="submission" date="2023-05" db="EMBL/GenBank/DDBJ databases">
        <authorList>
            <consortium name="Lawrence Berkeley National Laboratory"/>
            <person name="Steindorff A."/>
            <person name="Hensen N."/>
            <person name="Bonometti L."/>
            <person name="Westerberg I."/>
            <person name="Brannstrom I.O."/>
            <person name="Guillou S."/>
            <person name="Cros-Aarteil S."/>
            <person name="Calhoun S."/>
            <person name="Haridas S."/>
            <person name="Kuo A."/>
            <person name="Mondo S."/>
            <person name="Pangilinan J."/>
            <person name="Riley R."/>
            <person name="Labutti K."/>
            <person name="Andreopoulos B."/>
            <person name="Lipzen A."/>
            <person name="Chen C."/>
            <person name="Yanf M."/>
            <person name="Daum C."/>
            <person name="Ng V."/>
            <person name="Clum A."/>
            <person name="Ohm R."/>
            <person name="Martin F."/>
            <person name="Silar P."/>
            <person name="Natvig D."/>
            <person name="Lalanne C."/>
            <person name="Gautier V."/>
            <person name="Ament-Velasquez S.L."/>
            <person name="Kruys A."/>
            <person name="Hutchinson M.I."/>
            <person name="Powell A.J."/>
            <person name="Barry K."/>
            <person name="Miller A.N."/>
            <person name="Grigoriev I.V."/>
            <person name="Debuchy R."/>
            <person name="Gladieux P."/>
            <person name="Thoren M.H."/>
            <person name="Johannesson H."/>
        </authorList>
    </citation>
    <scope>NUCLEOTIDE SEQUENCE</scope>
    <source>
        <strain evidence="4">CBS 532.94</strain>
    </source>
</reference>
<evidence type="ECO:0000313" key="4">
    <source>
        <dbReference type="EMBL" id="KAK4235629.1"/>
    </source>
</evidence>
<evidence type="ECO:0000256" key="1">
    <source>
        <dbReference type="ARBA" id="ARBA00022737"/>
    </source>
</evidence>
<dbReference type="PROSITE" id="PS50088">
    <property type="entry name" value="ANK_REPEAT"/>
    <property type="match status" value="1"/>
</dbReference>
<evidence type="ECO:0000256" key="2">
    <source>
        <dbReference type="ARBA" id="ARBA00023043"/>
    </source>
</evidence>
<name>A0AAN7C575_9PEZI</name>
<feature type="repeat" description="ANK" evidence="3">
    <location>
        <begin position="121"/>
        <end position="153"/>
    </location>
</feature>
<accession>A0AAN7C575</accession>
<keyword evidence="1" id="KW-0677">Repeat</keyword>
<dbReference type="PANTHER" id="PTHR24189:SF50">
    <property type="entry name" value="ANKYRIN REPEAT AND SOCS BOX PROTEIN 2"/>
    <property type="match status" value="1"/>
</dbReference>
<comment type="caution">
    <text evidence="4">The sequence shown here is derived from an EMBL/GenBank/DDBJ whole genome shotgun (WGS) entry which is preliminary data.</text>
</comment>
<evidence type="ECO:0000313" key="5">
    <source>
        <dbReference type="Proteomes" id="UP001303760"/>
    </source>
</evidence>
<dbReference type="AlphaFoldDB" id="A0AAN7C575"/>
<evidence type="ECO:0000256" key="3">
    <source>
        <dbReference type="PROSITE-ProRule" id="PRU00023"/>
    </source>
</evidence>
<reference evidence="4" key="1">
    <citation type="journal article" date="2023" name="Mol. Phylogenet. Evol.">
        <title>Genome-scale phylogeny and comparative genomics of the fungal order Sordariales.</title>
        <authorList>
            <person name="Hensen N."/>
            <person name="Bonometti L."/>
            <person name="Westerberg I."/>
            <person name="Brannstrom I.O."/>
            <person name="Guillou S."/>
            <person name="Cros-Aarteil S."/>
            <person name="Calhoun S."/>
            <person name="Haridas S."/>
            <person name="Kuo A."/>
            <person name="Mondo S."/>
            <person name="Pangilinan J."/>
            <person name="Riley R."/>
            <person name="LaButti K."/>
            <person name="Andreopoulos B."/>
            <person name="Lipzen A."/>
            <person name="Chen C."/>
            <person name="Yan M."/>
            <person name="Daum C."/>
            <person name="Ng V."/>
            <person name="Clum A."/>
            <person name="Steindorff A."/>
            <person name="Ohm R.A."/>
            <person name="Martin F."/>
            <person name="Silar P."/>
            <person name="Natvig D.O."/>
            <person name="Lalanne C."/>
            <person name="Gautier V."/>
            <person name="Ament-Velasquez S.L."/>
            <person name="Kruys A."/>
            <person name="Hutchinson M.I."/>
            <person name="Powell A.J."/>
            <person name="Barry K."/>
            <person name="Miller A.N."/>
            <person name="Grigoriev I.V."/>
            <person name="Debuchy R."/>
            <person name="Gladieux P."/>
            <person name="Hiltunen Thoren M."/>
            <person name="Johannesson H."/>
        </authorList>
    </citation>
    <scope>NUCLEOTIDE SEQUENCE</scope>
    <source>
        <strain evidence="4">CBS 532.94</strain>
    </source>
</reference>
<dbReference type="InterPro" id="IPR050745">
    <property type="entry name" value="Multifunctional_regulatory"/>
</dbReference>
<evidence type="ECO:0008006" key="6">
    <source>
        <dbReference type="Google" id="ProtNLM"/>
    </source>
</evidence>
<dbReference type="InterPro" id="IPR036770">
    <property type="entry name" value="Ankyrin_rpt-contain_sf"/>
</dbReference>
<feature type="non-terminal residue" evidence="4">
    <location>
        <position position="1"/>
    </location>
</feature>
<protein>
    <recommendedName>
        <fullName evidence="6">Ankyrin</fullName>
    </recommendedName>
</protein>
<keyword evidence="5" id="KW-1185">Reference proteome</keyword>
<proteinExistence type="predicted"/>
<dbReference type="InterPro" id="IPR002110">
    <property type="entry name" value="Ankyrin_rpt"/>
</dbReference>
<dbReference type="PANTHER" id="PTHR24189">
    <property type="entry name" value="MYOTROPHIN"/>
    <property type="match status" value="1"/>
</dbReference>
<dbReference type="SUPFAM" id="SSF48403">
    <property type="entry name" value="Ankyrin repeat"/>
    <property type="match status" value="1"/>
</dbReference>
<dbReference type="EMBL" id="MU860250">
    <property type="protein sequence ID" value="KAK4235629.1"/>
    <property type="molecule type" value="Genomic_DNA"/>
</dbReference>
<keyword evidence="2 3" id="KW-0040">ANK repeat</keyword>
<organism evidence="4 5">
    <name type="scientific">Achaetomium macrosporum</name>
    <dbReference type="NCBI Taxonomy" id="79813"/>
    <lineage>
        <taxon>Eukaryota</taxon>
        <taxon>Fungi</taxon>
        <taxon>Dikarya</taxon>
        <taxon>Ascomycota</taxon>
        <taxon>Pezizomycotina</taxon>
        <taxon>Sordariomycetes</taxon>
        <taxon>Sordariomycetidae</taxon>
        <taxon>Sordariales</taxon>
        <taxon>Chaetomiaceae</taxon>
        <taxon>Achaetomium</taxon>
    </lineage>
</organism>
<dbReference type="Proteomes" id="UP001303760">
    <property type="component" value="Unassembled WGS sequence"/>
</dbReference>
<gene>
    <name evidence="4" type="ORF">C8A03DRAFT_17645</name>
</gene>
<sequence>LEFIVENGNAELAELFLDKGADANLCTFPREGPALIRGAEARNHKLIEMLLPKSNGVTSTTALCQAVEEQDMAIVTTLVAPGVLPDFEEADRPRPSIPTDYGECDFGMVPPNEGPGLEANDFTPPLVRATRLGNASLARLLLAHGADANAAYHVLDVPDRRKPREEPAAPTHFSCGRTAQLARELGHPEVVQVLVDGGADVSLPSPVWCVPGHTCPLIPRSVYLRATAGLEAAARREGRLAP</sequence>